<evidence type="ECO:0000256" key="8">
    <source>
        <dbReference type="ARBA" id="ARBA00023065"/>
    </source>
</evidence>
<proteinExistence type="inferred from homology"/>
<evidence type="ECO:0000256" key="11">
    <source>
        <dbReference type="SAM" id="Phobius"/>
    </source>
</evidence>
<keyword evidence="3" id="KW-0813">Transport</keyword>
<dbReference type="GO" id="GO:0016020">
    <property type="term" value="C:membrane"/>
    <property type="evidence" value="ECO:0007669"/>
    <property type="project" value="UniProtKB-SubCell"/>
</dbReference>
<feature type="transmembrane region" description="Helical" evidence="11">
    <location>
        <begin position="142"/>
        <end position="163"/>
    </location>
</feature>
<sequence>MTLQSPDLMHLFVAVTLLLVAAHTTGHLFQLLRQPPVIGEIVAGLFLGPTVLGVFAPEVQGWLFPSQGPAAAGLGVLYEAGLLLLLFLSGREMVEHRHRGRGRSTASMALIGVIVPFAAGLFTARFVDIDALSGPQGTRTSVGLVFGIGVAVTSIPVISRIMLDLDILRTAFARVVLSIAVFEDLVLYVMLAVVLGLAQAKSGTTYGLWSVFDNNDALPSTVYYVVASLVFFAVFLPLGRGFFRMLARGPAHFIEKRSPTGFRLVFMLGMALICVGLGINPVFGALLAGACAAGADTQAAEPEQRASADAAWEALKRFSLGFFIPLYFANVGLQLDLAHHFPLLFFAAFLLMACLVKLVSVWAAARLAGEDNKAAQHFAVALNARGGPGIVLATVTLAAGVINEDFYTVLAMLSIVTSQIAGVWLHVFRKQVIDIARQSAPSPALATPQGAANSAKQR</sequence>
<feature type="domain" description="Cation/H+ exchanger transmembrane" evidence="12">
    <location>
        <begin position="20"/>
        <end position="427"/>
    </location>
</feature>
<evidence type="ECO:0000256" key="4">
    <source>
        <dbReference type="ARBA" id="ARBA00022449"/>
    </source>
</evidence>
<keyword evidence="5 11" id="KW-0812">Transmembrane</keyword>
<dbReference type="GO" id="GO:1902600">
    <property type="term" value="P:proton transmembrane transport"/>
    <property type="evidence" value="ECO:0007669"/>
    <property type="project" value="InterPro"/>
</dbReference>
<accession>A0A1V4DBK4</accession>
<feature type="transmembrane region" description="Helical" evidence="11">
    <location>
        <begin position="68"/>
        <end position="88"/>
    </location>
</feature>
<keyword evidence="9 11" id="KW-0472">Membrane</keyword>
<dbReference type="Proteomes" id="UP000033615">
    <property type="component" value="Unassembled WGS sequence"/>
</dbReference>
<evidence type="ECO:0000259" key="12">
    <source>
        <dbReference type="Pfam" id="PF00999"/>
    </source>
</evidence>
<dbReference type="AlphaFoldDB" id="A0A1V4DBK4"/>
<name>A0A1V4DBK4_9ACTN</name>
<dbReference type="InterPro" id="IPR006153">
    <property type="entry name" value="Cation/H_exchanger_TM"/>
</dbReference>
<dbReference type="GO" id="GO:0015297">
    <property type="term" value="F:antiporter activity"/>
    <property type="evidence" value="ECO:0007669"/>
    <property type="project" value="UniProtKB-KW"/>
</dbReference>
<feature type="transmembrane region" description="Helical" evidence="11">
    <location>
        <begin position="343"/>
        <end position="365"/>
    </location>
</feature>
<dbReference type="InterPro" id="IPR038770">
    <property type="entry name" value="Na+/solute_symporter_sf"/>
</dbReference>
<dbReference type="Gene3D" id="1.20.1530.20">
    <property type="match status" value="1"/>
</dbReference>
<dbReference type="PANTHER" id="PTHR43562">
    <property type="entry name" value="NAPA-TYPE SODIUM/HYDROGEN ANTIPORTER"/>
    <property type="match status" value="1"/>
</dbReference>
<evidence type="ECO:0000256" key="2">
    <source>
        <dbReference type="ARBA" id="ARBA00005551"/>
    </source>
</evidence>
<comment type="subcellular location">
    <subcellularLocation>
        <location evidence="1">Membrane</location>
        <topology evidence="1">Multi-pass membrane protein</topology>
    </subcellularLocation>
</comment>
<comment type="caution">
    <text evidence="13">The sequence shown here is derived from an EMBL/GenBank/DDBJ whole genome shotgun (WGS) entry which is preliminary data.</text>
</comment>
<comment type="similarity">
    <text evidence="2">Belongs to the monovalent cation:proton antiporter 2 (CPA2) transporter (TC 2.A.37) family.</text>
</comment>
<dbReference type="OrthoDB" id="9793589at2"/>
<feature type="transmembrane region" description="Helical" evidence="11">
    <location>
        <begin position="260"/>
        <end position="279"/>
    </location>
</feature>
<dbReference type="EMBL" id="LAKD02000004">
    <property type="protein sequence ID" value="OPF83742.1"/>
    <property type="molecule type" value="Genomic_DNA"/>
</dbReference>
<evidence type="ECO:0000256" key="9">
    <source>
        <dbReference type="ARBA" id="ARBA00023136"/>
    </source>
</evidence>
<reference evidence="13" key="1">
    <citation type="submission" date="2016-12" db="EMBL/GenBank/DDBJ databases">
        <title>Genome sequence of Streptomyces antioxidans MUSC 164.</title>
        <authorList>
            <person name="Lee L.-H."/>
            <person name="Ser H.-L."/>
        </authorList>
    </citation>
    <scope>NUCLEOTIDE SEQUENCE [LARGE SCALE GENOMIC DNA]</scope>
    <source>
        <strain evidence="13">MUSC 164</strain>
    </source>
</reference>
<feature type="transmembrane region" description="Helical" evidence="11">
    <location>
        <begin position="220"/>
        <end position="239"/>
    </location>
</feature>
<dbReference type="RefSeq" id="WP_046087912.1">
    <property type="nucleotide sequence ID" value="NZ_LAKD02000004.1"/>
</dbReference>
<evidence type="ECO:0000256" key="10">
    <source>
        <dbReference type="ARBA" id="ARBA00023201"/>
    </source>
</evidence>
<keyword evidence="4" id="KW-0050">Antiport</keyword>
<keyword evidence="7" id="KW-0915">Sodium</keyword>
<evidence type="ECO:0000256" key="3">
    <source>
        <dbReference type="ARBA" id="ARBA00022448"/>
    </source>
</evidence>
<dbReference type="Pfam" id="PF00999">
    <property type="entry name" value="Na_H_Exchanger"/>
    <property type="match status" value="1"/>
</dbReference>
<protein>
    <submittedName>
        <fullName evidence="13">Sodium:proton exchanger</fullName>
    </submittedName>
</protein>
<feature type="transmembrane region" description="Helical" evidence="11">
    <location>
        <begin position="406"/>
        <end position="428"/>
    </location>
</feature>
<evidence type="ECO:0000313" key="14">
    <source>
        <dbReference type="Proteomes" id="UP000033615"/>
    </source>
</evidence>
<evidence type="ECO:0000313" key="13">
    <source>
        <dbReference type="EMBL" id="OPF83742.1"/>
    </source>
</evidence>
<keyword evidence="10" id="KW-0739">Sodium transport</keyword>
<feature type="transmembrane region" description="Helical" evidence="11">
    <location>
        <begin position="377"/>
        <end position="400"/>
    </location>
</feature>
<feature type="transmembrane region" description="Helical" evidence="11">
    <location>
        <begin position="12"/>
        <end position="30"/>
    </location>
</feature>
<evidence type="ECO:0000256" key="7">
    <source>
        <dbReference type="ARBA" id="ARBA00023053"/>
    </source>
</evidence>
<evidence type="ECO:0000256" key="1">
    <source>
        <dbReference type="ARBA" id="ARBA00004141"/>
    </source>
</evidence>
<keyword evidence="6 11" id="KW-1133">Transmembrane helix</keyword>
<feature type="transmembrane region" description="Helical" evidence="11">
    <location>
        <begin position="108"/>
        <end position="127"/>
    </location>
</feature>
<keyword evidence="8" id="KW-0406">Ion transport</keyword>
<evidence type="ECO:0000256" key="5">
    <source>
        <dbReference type="ARBA" id="ARBA00022692"/>
    </source>
</evidence>
<keyword evidence="14" id="KW-1185">Reference proteome</keyword>
<evidence type="ECO:0000256" key="6">
    <source>
        <dbReference type="ARBA" id="ARBA00022989"/>
    </source>
</evidence>
<organism evidence="13 14">
    <name type="scientific">Streptomyces antioxidans</name>
    <dbReference type="NCBI Taxonomy" id="1507734"/>
    <lineage>
        <taxon>Bacteria</taxon>
        <taxon>Bacillati</taxon>
        <taxon>Actinomycetota</taxon>
        <taxon>Actinomycetes</taxon>
        <taxon>Kitasatosporales</taxon>
        <taxon>Streptomycetaceae</taxon>
        <taxon>Streptomyces</taxon>
    </lineage>
</organism>
<gene>
    <name evidence="13" type="ORF">VT50_0202790</name>
</gene>
<dbReference type="PANTHER" id="PTHR43562:SF3">
    <property type="entry name" value="SODIUM ION_PROTON EXCHANGER (EUROFUNG)"/>
    <property type="match status" value="1"/>
</dbReference>
<feature type="transmembrane region" description="Helical" evidence="11">
    <location>
        <begin position="175"/>
        <end position="200"/>
    </location>
</feature>
<dbReference type="GO" id="GO:0006814">
    <property type="term" value="P:sodium ion transport"/>
    <property type="evidence" value="ECO:0007669"/>
    <property type="project" value="UniProtKB-KW"/>
</dbReference>
<feature type="transmembrane region" description="Helical" evidence="11">
    <location>
        <begin position="37"/>
        <end position="56"/>
    </location>
</feature>